<evidence type="ECO:0000313" key="4">
    <source>
        <dbReference type="Proteomes" id="UP001208186"/>
    </source>
</evidence>
<keyword evidence="4" id="KW-1185">Reference proteome</keyword>
<dbReference type="Proteomes" id="UP001208186">
    <property type="component" value="Unassembled WGS sequence"/>
</dbReference>
<dbReference type="EMBL" id="JAOPKC010000015">
    <property type="protein sequence ID" value="MCU4718784.1"/>
    <property type="molecule type" value="Genomic_DNA"/>
</dbReference>
<dbReference type="RefSeq" id="WP_315909536.1">
    <property type="nucleotide sequence ID" value="NZ_JAOPKC010000015.1"/>
</dbReference>
<evidence type="ECO:0000313" key="5">
    <source>
        <dbReference type="Proteomes" id="UP001209746"/>
    </source>
</evidence>
<dbReference type="Proteomes" id="UP001209746">
    <property type="component" value="Unassembled WGS sequence"/>
</dbReference>
<comment type="caution">
    <text evidence="3">The sequence shown here is derived from an EMBL/GenBank/DDBJ whole genome shotgun (WGS) entry which is preliminary data.</text>
</comment>
<dbReference type="EMBL" id="JAOPKD010000014">
    <property type="protein sequence ID" value="MCU4727808.1"/>
    <property type="molecule type" value="Genomic_DNA"/>
</dbReference>
<organism evidence="3 5">
    <name type="scientific">Halapricum hydrolyticum</name>
    <dbReference type="NCBI Taxonomy" id="2979991"/>
    <lineage>
        <taxon>Archaea</taxon>
        <taxon>Methanobacteriati</taxon>
        <taxon>Methanobacteriota</taxon>
        <taxon>Stenosarchaea group</taxon>
        <taxon>Halobacteria</taxon>
        <taxon>Halobacteriales</taxon>
        <taxon>Haloarculaceae</taxon>
        <taxon>Halapricum</taxon>
    </lineage>
</organism>
<name>A0AAE3IEH9_9EURY</name>
<reference evidence="3" key="1">
    <citation type="submission" date="2023-02" db="EMBL/GenBank/DDBJ databases">
        <title>Enrichment on poylsaccharides allowed isolation of novel metabolic and taxonomic groups of Haloarchaea.</title>
        <authorList>
            <person name="Sorokin D.Y."/>
            <person name="Elcheninov A.G."/>
            <person name="Khizhniak T.V."/>
            <person name="Kolganova T.V."/>
            <person name="Kublanov I.V."/>
        </authorList>
    </citation>
    <scope>NUCLEOTIDE SEQUENCE</scope>
    <source>
        <strain evidence="2 4">HArc-curdl5-1</strain>
        <strain evidence="3">HArc-curdl7</strain>
    </source>
</reference>
<feature type="region of interest" description="Disordered" evidence="1">
    <location>
        <begin position="32"/>
        <end position="51"/>
    </location>
</feature>
<dbReference type="AlphaFoldDB" id="A0AAE3IEH9"/>
<evidence type="ECO:0000313" key="2">
    <source>
        <dbReference type="EMBL" id="MCU4718784.1"/>
    </source>
</evidence>
<evidence type="ECO:0000313" key="3">
    <source>
        <dbReference type="EMBL" id="MCU4727808.1"/>
    </source>
</evidence>
<protein>
    <submittedName>
        <fullName evidence="3">Uncharacterized protein</fullName>
    </submittedName>
</protein>
<proteinExistence type="predicted"/>
<sequence>MADKKNRAGQLGRRRFLQLACVGCTGLTAGCLGGSDGESSPGDDESPEYPTLRETLDWEPSYVMELDVPMGSGTMVVHEGDTYTSWVTPSGYEMEAYRIGTDEYIVVEGQCFIPAGTSTGEFFEPERLVEESGDVRATGRETIDGQDVYRFDVDEGRLSLDTESGYPRRFAHDDDNGSIDFHSWGETDPILPPDMDCEEQ</sequence>
<gene>
    <name evidence="3" type="ORF">OB914_12650</name>
    <name evidence="2" type="ORF">OB916_12025</name>
</gene>
<accession>A0AAE3IEH9</accession>
<evidence type="ECO:0000256" key="1">
    <source>
        <dbReference type="SAM" id="MobiDB-lite"/>
    </source>
</evidence>
<dbReference type="PROSITE" id="PS51257">
    <property type="entry name" value="PROKAR_LIPOPROTEIN"/>
    <property type="match status" value="1"/>
</dbReference>